<evidence type="ECO:0000313" key="3">
    <source>
        <dbReference type="Proteomes" id="UP000004110"/>
    </source>
</evidence>
<feature type="transmembrane region" description="Helical" evidence="1">
    <location>
        <begin position="21"/>
        <end position="42"/>
    </location>
</feature>
<keyword evidence="3" id="KW-1185">Reference proteome</keyword>
<accession>A0ABC9N837</accession>
<name>A0ABC9N837_BACUC</name>
<gene>
    <name evidence="2" type="ORF">BACUNI_03717</name>
</gene>
<reference evidence="2" key="2">
    <citation type="submission" date="2013-11" db="EMBL/GenBank/DDBJ databases">
        <title>Draft genome sequence of Bacteroides uniformis (ATCC 8492).</title>
        <authorList>
            <person name="Sudarsanam P."/>
            <person name="Ley R."/>
            <person name="Guruge J."/>
            <person name="Turnbaugh P.J."/>
            <person name="Mahowald M."/>
            <person name="Liep D."/>
            <person name="Gordon J."/>
        </authorList>
    </citation>
    <scope>NUCLEOTIDE SEQUENCE</scope>
    <source>
        <strain evidence="2">ATCC 8492</strain>
    </source>
</reference>
<dbReference type="EMBL" id="AAYH02000047">
    <property type="protein sequence ID" value="EDO52920.1"/>
    <property type="molecule type" value="Genomic_DNA"/>
</dbReference>
<comment type="caution">
    <text evidence="2">The sequence shown here is derived from an EMBL/GenBank/DDBJ whole genome shotgun (WGS) entry which is preliminary data.</text>
</comment>
<organism evidence="2 3">
    <name type="scientific">Bacteroides uniformis (strain ATCC 8492 / DSM 6597 / CCUG 4942 / CIP 103695 / JCM 5828 / KCTC 5204 / NCTC 13054 / VPI 0061)</name>
    <dbReference type="NCBI Taxonomy" id="411479"/>
    <lineage>
        <taxon>Bacteria</taxon>
        <taxon>Pseudomonadati</taxon>
        <taxon>Bacteroidota</taxon>
        <taxon>Bacteroidia</taxon>
        <taxon>Bacteroidales</taxon>
        <taxon>Bacteroidaceae</taxon>
        <taxon>Bacteroides</taxon>
    </lineage>
</organism>
<sequence length="43" mass="4893">MKKQKAKRCHFFAFMNIPLSFFIPLSIEIATSNTVIITSAFLS</sequence>
<reference evidence="2" key="1">
    <citation type="submission" date="2007-06" db="EMBL/GenBank/DDBJ databases">
        <authorList>
            <person name="Fulton L."/>
            <person name="Clifton S."/>
            <person name="Fulton B."/>
            <person name="Xu J."/>
            <person name="Minx P."/>
            <person name="Pepin K.H."/>
            <person name="Johnson M."/>
            <person name="Thiruvilangam P."/>
            <person name="Bhonagiri V."/>
            <person name="Nash W.E."/>
            <person name="Mardis E.R."/>
            <person name="Wilson R.K."/>
        </authorList>
    </citation>
    <scope>NUCLEOTIDE SEQUENCE [LARGE SCALE GENOMIC DNA]</scope>
    <source>
        <strain evidence="2">ATCC 8492</strain>
    </source>
</reference>
<evidence type="ECO:0000313" key="2">
    <source>
        <dbReference type="EMBL" id="EDO52920.1"/>
    </source>
</evidence>
<dbReference type="Proteomes" id="UP000004110">
    <property type="component" value="Unassembled WGS sequence"/>
</dbReference>
<proteinExistence type="predicted"/>
<keyword evidence="1" id="KW-1133">Transmembrane helix</keyword>
<keyword evidence="1" id="KW-0472">Membrane</keyword>
<evidence type="ECO:0000256" key="1">
    <source>
        <dbReference type="SAM" id="Phobius"/>
    </source>
</evidence>
<keyword evidence="1" id="KW-0812">Transmembrane</keyword>
<dbReference type="AlphaFoldDB" id="A0ABC9N837"/>
<protein>
    <submittedName>
        <fullName evidence="2">Uncharacterized protein</fullName>
    </submittedName>
</protein>